<gene>
    <name evidence="1" type="ORF">F3E81_22270</name>
</gene>
<comment type="caution">
    <text evidence="1">The sequence shown here is derived from an EMBL/GenBank/DDBJ whole genome shotgun (WGS) entry which is preliminary data.</text>
</comment>
<dbReference type="EMBL" id="AAKUZB010000025">
    <property type="protein sequence ID" value="ECW0150044.1"/>
    <property type="molecule type" value="Genomic_DNA"/>
</dbReference>
<dbReference type="AlphaFoldDB" id="A0A3U1AHH4"/>
<reference evidence="1" key="1">
    <citation type="submission" date="2019-09" db="EMBL/GenBank/DDBJ databases">
        <authorList>
            <person name="Ashton P.M."/>
            <person name="Dallman T."/>
            <person name="Nair S."/>
            <person name="De Pinna E."/>
            <person name="Peters T."/>
            <person name="Grant K."/>
        </authorList>
    </citation>
    <scope>NUCLEOTIDE SEQUENCE</scope>
    <source>
        <strain evidence="1">802752</strain>
    </source>
</reference>
<accession>A0A3U1AHH4</accession>
<organism evidence="1">
    <name type="scientific">Salmonella enterica I</name>
    <dbReference type="NCBI Taxonomy" id="59201"/>
    <lineage>
        <taxon>Bacteria</taxon>
        <taxon>Pseudomonadati</taxon>
        <taxon>Pseudomonadota</taxon>
        <taxon>Gammaproteobacteria</taxon>
        <taxon>Enterobacterales</taxon>
        <taxon>Enterobacteriaceae</taxon>
        <taxon>Salmonella</taxon>
    </lineage>
</organism>
<evidence type="ECO:0000313" key="1">
    <source>
        <dbReference type="EMBL" id="ECW0150044.1"/>
    </source>
</evidence>
<protein>
    <submittedName>
        <fullName evidence="1">Uncharacterized protein</fullName>
    </submittedName>
</protein>
<proteinExistence type="predicted"/>
<sequence>MSIKDLKGYERTIIVVALQALHRERLNSYNAACLACELSGKESPSIEIFGLEEVDKALRLIGAAPSR</sequence>
<name>A0A3U1AHH4_SALET</name>